<dbReference type="GO" id="GO:1990904">
    <property type="term" value="C:ribonucleoprotein complex"/>
    <property type="evidence" value="ECO:0007669"/>
    <property type="project" value="UniProtKB-KW"/>
</dbReference>
<evidence type="ECO:0000313" key="2">
    <source>
        <dbReference type="Proteomes" id="UP000034231"/>
    </source>
</evidence>
<sequence>MATPKTSKKTTNAYVYALGRRKSAVASVKLFKGKGDSTINTRPSSFLSKPLRLKINFISPPKSLVVVEPAN</sequence>
<dbReference type="Proteomes" id="UP000034231">
    <property type="component" value="Unassembled WGS sequence"/>
</dbReference>
<dbReference type="GO" id="GO:0006412">
    <property type="term" value="P:translation"/>
    <property type="evidence" value="ECO:0007669"/>
    <property type="project" value="InterPro"/>
</dbReference>
<organism evidence="1 2">
    <name type="scientific">Candidatus Shapirobacteria bacterium GW2011_GWE1_38_10</name>
    <dbReference type="NCBI Taxonomy" id="1618488"/>
    <lineage>
        <taxon>Bacteria</taxon>
        <taxon>Candidatus Shapironibacteriota</taxon>
    </lineage>
</organism>
<evidence type="ECO:0000313" key="1">
    <source>
        <dbReference type="EMBL" id="KKQ50167.1"/>
    </source>
</evidence>
<dbReference type="AlphaFoldDB" id="A0A0G0I6K7"/>
<gene>
    <name evidence="1" type="ORF">US68_C0008G0052</name>
</gene>
<dbReference type="Gene3D" id="3.30.230.10">
    <property type="match status" value="1"/>
</dbReference>
<dbReference type="GO" id="GO:0005840">
    <property type="term" value="C:ribosome"/>
    <property type="evidence" value="ECO:0007669"/>
    <property type="project" value="UniProtKB-KW"/>
</dbReference>
<protein>
    <submittedName>
        <fullName evidence="1">Uncharacterized protein</fullName>
    </submittedName>
</protein>
<proteinExistence type="predicted"/>
<name>A0A0G0I6K7_9BACT</name>
<comment type="caution">
    <text evidence="1">The sequence shown here is derived from an EMBL/GenBank/DDBJ whole genome shotgun (WGS) entry which is preliminary data.</text>
</comment>
<dbReference type="InterPro" id="IPR020568">
    <property type="entry name" value="Ribosomal_Su5_D2-typ_SF"/>
</dbReference>
<accession>A0A0G0I6K7</accession>
<reference evidence="1 2" key="1">
    <citation type="journal article" date="2015" name="Nature">
        <title>rRNA introns, odd ribosomes, and small enigmatic genomes across a large radiation of phyla.</title>
        <authorList>
            <person name="Brown C.T."/>
            <person name="Hug L.A."/>
            <person name="Thomas B.C."/>
            <person name="Sharon I."/>
            <person name="Castelle C.J."/>
            <person name="Singh A."/>
            <person name="Wilkins M.J."/>
            <person name="Williams K.H."/>
            <person name="Banfield J.F."/>
        </authorList>
    </citation>
    <scope>NUCLEOTIDE SEQUENCE [LARGE SCALE GENOMIC DNA]</scope>
</reference>
<dbReference type="InterPro" id="IPR014721">
    <property type="entry name" value="Ribsml_uS5_D2-typ_fold_subgr"/>
</dbReference>
<dbReference type="EMBL" id="LBTX01000008">
    <property type="protein sequence ID" value="KKQ50167.1"/>
    <property type="molecule type" value="Genomic_DNA"/>
</dbReference>
<dbReference type="SUPFAM" id="SSF54211">
    <property type="entry name" value="Ribosomal protein S5 domain 2-like"/>
    <property type="match status" value="1"/>
</dbReference>
<dbReference type="GO" id="GO:0003735">
    <property type="term" value="F:structural constituent of ribosome"/>
    <property type="evidence" value="ECO:0007669"/>
    <property type="project" value="InterPro"/>
</dbReference>